<evidence type="ECO:0000313" key="3">
    <source>
        <dbReference type="Proteomes" id="UP000092573"/>
    </source>
</evidence>
<sequence length="226" mass="24785">MLLRLSKRAQLSYAGLTYAGIVYVGLFAAGYFLHIYWRNPGLQRAALILYIVSVLYLVWRIYAKSKGWGNKSALAMIGLEVLLLLGCLSYPMLVLPWIVLVPWLASGQAHAALKVTGGLLHLPVVLLLLLLVLLIKGIVAQLTLAEAVSPDGRHVVLVKMIDSGAAGGAAHGELGTLYGPFIRTKLLYTGPYREESVVKWEGNRYFNIDGFRIDSQSGKLAAEHRK</sequence>
<keyword evidence="1" id="KW-0812">Transmembrane</keyword>
<feature type="transmembrane region" description="Helical" evidence="1">
    <location>
        <begin position="45"/>
        <end position="62"/>
    </location>
</feature>
<dbReference type="KEGG" id="pyg:AWM70_15900"/>
<feature type="transmembrane region" description="Helical" evidence="1">
    <location>
        <begin position="74"/>
        <end position="99"/>
    </location>
</feature>
<feature type="transmembrane region" description="Helical" evidence="1">
    <location>
        <begin position="119"/>
        <end position="139"/>
    </location>
</feature>
<evidence type="ECO:0000313" key="2">
    <source>
        <dbReference type="EMBL" id="ANS75889.1"/>
    </source>
</evidence>
<keyword evidence="3" id="KW-1185">Reference proteome</keyword>
<keyword evidence="1" id="KW-0472">Membrane</keyword>
<dbReference type="Proteomes" id="UP000092573">
    <property type="component" value="Chromosome"/>
</dbReference>
<dbReference type="RefSeq" id="WP_068698032.1">
    <property type="nucleotide sequence ID" value="NZ_CP014167.1"/>
</dbReference>
<accession>A0A1B1N3A6</accession>
<dbReference type="STRING" id="1462996.AWM70_15900"/>
<feature type="transmembrane region" description="Helical" evidence="1">
    <location>
        <begin position="12"/>
        <end position="33"/>
    </location>
</feature>
<evidence type="ECO:0000256" key="1">
    <source>
        <dbReference type="SAM" id="Phobius"/>
    </source>
</evidence>
<dbReference type="AlphaFoldDB" id="A0A1B1N3A6"/>
<dbReference type="OrthoDB" id="9838989at2"/>
<keyword evidence="1" id="KW-1133">Transmembrane helix</keyword>
<name>A0A1B1N3A6_9BACL</name>
<dbReference type="EMBL" id="CP014167">
    <property type="protein sequence ID" value="ANS75889.1"/>
    <property type="molecule type" value="Genomic_DNA"/>
</dbReference>
<gene>
    <name evidence="2" type="ORF">AWM70_15900</name>
</gene>
<protein>
    <submittedName>
        <fullName evidence="2">Uncharacterized protein</fullName>
    </submittedName>
</protein>
<organism evidence="2 3">
    <name type="scientific">Paenibacillus yonginensis</name>
    <dbReference type="NCBI Taxonomy" id="1462996"/>
    <lineage>
        <taxon>Bacteria</taxon>
        <taxon>Bacillati</taxon>
        <taxon>Bacillota</taxon>
        <taxon>Bacilli</taxon>
        <taxon>Bacillales</taxon>
        <taxon>Paenibacillaceae</taxon>
        <taxon>Paenibacillus</taxon>
    </lineage>
</organism>
<reference evidence="2 3" key="1">
    <citation type="submission" date="2016-01" db="EMBL/GenBank/DDBJ databases">
        <title>Complete Genome Sequence of Paenibacillus yonginensis DCY84, a novel Plant Growth-Promoting Bacteria with Elicitation of Induced Systemic Resistance.</title>
        <authorList>
            <person name="Kim Y.J."/>
            <person name="Yang D.C."/>
            <person name="Sukweenadhi J."/>
        </authorList>
    </citation>
    <scope>NUCLEOTIDE SEQUENCE [LARGE SCALE GENOMIC DNA]</scope>
    <source>
        <strain evidence="2 3">DCY84</strain>
    </source>
</reference>
<proteinExistence type="predicted"/>